<evidence type="ECO:0000313" key="4">
    <source>
        <dbReference type="EMBL" id="SPD74441.1"/>
    </source>
</evidence>
<dbReference type="PANTHER" id="PTHR41542:SF1">
    <property type="entry name" value="BLL5807 PROTEIN"/>
    <property type="match status" value="1"/>
</dbReference>
<evidence type="ECO:0000256" key="2">
    <source>
        <dbReference type="SAM" id="Phobius"/>
    </source>
</evidence>
<sequence>MYGIMVRKVSVLTVFVLIAFLMYGLVDLADARSRSGGRSFSPSRSYSRPQQRQTSPAQTARPPAGSTGSFTRGLVGGLIGGAIGSMLFGGLAHGMGMGGFGGSGIGLIEILIFGVIIYFLYKKFFRRPALSATGGYEQAYARTSVDQMAGPSGREDIVDIPAEDSLVEGVRQIWDVDPDFSPDGFKETAQDLFFKIQAGWTKRDTEVLKDYVGDQLLDEYSGHFAEMRQKGHVNRLENIAVRNVDLLTAGVEGQEIFVKVRFTANLLDYTVDESSGNTVSGDPQNPVKFEENWTFARKIGAGNWRLEGIE</sequence>
<dbReference type="PANTHER" id="PTHR41542">
    <property type="entry name" value="BLL5807 PROTEIN"/>
    <property type="match status" value="1"/>
</dbReference>
<dbReference type="SUPFAM" id="SSF54427">
    <property type="entry name" value="NTF2-like"/>
    <property type="match status" value="1"/>
</dbReference>
<feature type="region of interest" description="Disordered" evidence="1">
    <location>
        <begin position="33"/>
        <end position="68"/>
    </location>
</feature>
<name>A0A445MYL4_9BACT</name>
<feature type="transmembrane region" description="Helical" evidence="2">
    <location>
        <begin position="6"/>
        <end position="26"/>
    </location>
</feature>
<evidence type="ECO:0000259" key="3">
    <source>
        <dbReference type="SMART" id="SM00978"/>
    </source>
</evidence>
<dbReference type="InterPro" id="IPR032710">
    <property type="entry name" value="NTF2-like_dom_sf"/>
</dbReference>
<accession>A0A445MYL4</accession>
<gene>
    <name evidence="4" type="ORF">PITCH_A230127</name>
</gene>
<dbReference type="Gene3D" id="3.10.450.240">
    <property type="match status" value="1"/>
</dbReference>
<feature type="domain" description="Tim44-like" evidence="3">
    <location>
        <begin position="166"/>
        <end position="310"/>
    </location>
</feature>
<feature type="transmembrane region" description="Helical" evidence="2">
    <location>
        <begin position="100"/>
        <end position="121"/>
    </location>
</feature>
<keyword evidence="2" id="KW-1133">Transmembrane helix</keyword>
<evidence type="ECO:0000256" key="1">
    <source>
        <dbReference type="SAM" id="MobiDB-lite"/>
    </source>
</evidence>
<dbReference type="InterPro" id="IPR007379">
    <property type="entry name" value="Tim44-like_dom"/>
</dbReference>
<dbReference type="AlphaFoldDB" id="A0A445MYL4"/>
<keyword evidence="2" id="KW-0812">Transmembrane</keyword>
<dbReference type="NCBIfam" id="NF033779">
    <property type="entry name" value="Tim44_TimA_adap"/>
    <property type="match status" value="1"/>
</dbReference>
<keyword evidence="2" id="KW-0472">Membrane</keyword>
<feature type="transmembrane region" description="Helical" evidence="2">
    <location>
        <begin position="74"/>
        <end position="94"/>
    </location>
</feature>
<dbReference type="SMART" id="SM00978">
    <property type="entry name" value="Tim44"/>
    <property type="match status" value="1"/>
</dbReference>
<dbReference type="Pfam" id="PF04280">
    <property type="entry name" value="Tim44"/>
    <property type="match status" value="1"/>
</dbReference>
<dbReference type="EMBL" id="OJIN01000146">
    <property type="protein sequence ID" value="SPD74441.1"/>
    <property type="molecule type" value="Genomic_DNA"/>
</dbReference>
<reference evidence="4" key="1">
    <citation type="submission" date="2018-01" db="EMBL/GenBank/DDBJ databases">
        <authorList>
            <person name="Regsiter A."/>
            <person name="William W."/>
        </authorList>
    </citation>
    <scope>NUCLEOTIDE SEQUENCE</scope>
    <source>
        <strain evidence="4">TRIP AH-1</strain>
    </source>
</reference>
<protein>
    <recommendedName>
        <fullName evidence="3">Tim44-like domain-containing protein</fullName>
    </recommendedName>
</protein>
<proteinExistence type="predicted"/>
<feature type="compositionally biased region" description="Low complexity" evidence="1">
    <location>
        <begin position="34"/>
        <end position="56"/>
    </location>
</feature>
<organism evidence="4">
    <name type="scientific">uncultured Desulfobacterium sp</name>
    <dbReference type="NCBI Taxonomy" id="201089"/>
    <lineage>
        <taxon>Bacteria</taxon>
        <taxon>Pseudomonadati</taxon>
        <taxon>Thermodesulfobacteriota</taxon>
        <taxon>Desulfobacteria</taxon>
        <taxon>Desulfobacterales</taxon>
        <taxon>Desulfobacteriaceae</taxon>
        <taxon>Desulfobacterium</taxon>
        <taxon>environmental samples</taxon>
    </lineage>
</organism>